<feature type="chain" id="PRO_5013368683" evidence="1">
    <location>
        <begin position="20"/>
        <end position="178"/>
    </location>
</feature>
<dbReference type="EMBL" id="FWFO01000001">
    <property type="protein sequence ID" value="SLN21444.1"/>
    <property type="molecule type" value="Genomic_DNA"/>
</dbReference>
<dbReference type="AlphaFoldDB" id="A0A1Y5RN61"/>
<keyword evidence="1" id="KW-0732">Signal</keyword>
<dbReference type="Proteomes" id="UP000193077">
    <property type="component" value="Unassembled WGS sequence"/>
</dbReference>
<protein>
    <submittedName>
        <fullName evidence="2">Uncharacterized protein</fullName>
    </submittedName>
</protein>
<evidence type="ECO:0000256" key="1">
    <source>
        <dbReference type="SAM" id="SignalP"/>
    </source>
</evidence>
<name>A0A1Y5RN61_9RHOB</name>
<proteinExistence type="predicted"/>
<organism evidence="2 3">
    <name type="scientific">Falsiruegeria litorea R37</name>
    <dbReference type="NCBI Taxonomy" id="1200284"/>
    <lineage>
        <taxon>Bacteria</taxon>
        <taxon>Pseudomonadati</taxon>
        <taxon>Pseudomonadota</taxon>
        <taxon>Alphaproteobacteria</taxon>
        <taxon>Rhodobacterales</taxon>
        <taxon>Roseobacteraceae</taxon>
        <taxon>Falsiruegeria</taxon>
    </lineage>
</organism>
<keyword evidence="3" id="KW-1185">Reference proteome</keyword>
<reference evidence="2 3" key="1">
    <citation type="submission" date="2017-03" db="EMBL/GenBank/DDBJ databases">
        <authorList>
            <person name="Afonso C.L."/>
            <person name="Miller P.J."/>
            <person name="Scott M.A."/>
            <person name="Spackman E."/>
            <person name="Goraichik I."/>
            <person name="Dimitrov K.M."/>
            <person name="Suarez D.L."/>
            <person name="Swayne D.E."/>
        </authorList>
    </citation>
    <scope>NUCLEOTIDE SEQUENCE [LARGE SCALE GENOMIC DNA]</scope>
    <source>
        <strain evidence="2 3">CECT 7639</strain>
    </source>
</reference>
<evidence type="ECO:0000313" key="2">
    <source>
        <dbReference type="EMBL" id="SLN21444.1"/>
    </source>
</evidence>
<feature type="signal peptide" evidence="1">
    <location>
        <begin position="1"/>
        <end position="19"/>
    </location>
</feature>
<sequence>MRVLVAVLVMALVGQVAYASDRAALIAQIEAGGQNEHEDRRHAVEVDECQLTTYFWKKVEGEGWVLWTSFKIPMLLVDLAESKTKDGFRHFFAADGEMPVAVINLKAKEGTDFAHEKSVLRKPKGEFVSSQRNGGDTHFIERQTDVIIMHVGPGVIEKAEMFTKAYIRYVQEYCSFIG</sequence>
<accession>A0A1Y5RN61</accession>
<gene>
    <name evidence="2" type="ORF">TRL7639_00578</name>
</gene>
<evidence type="ECO:0000313" key="3">
    <source>
        <dbReference type="Proteomes" id="UP000193077"/>
    </source>
</evidence>